<dbReference type="Gene3D" id="3.40.50.1820">
    <property type="entry name" value="alpha/beta hydrolase"/>
    <property type="match status" value="1"/>
</dbReference>
<protein>
    <submittedName>
        <fullName evidence="1">Uncharacterized protein</fullName>
    </submittedName>
</protein>
<name>A0A1G6CJK9_EUBOX</name>
<dbReference type="Proteomes" id="UP000199228">
    <property type="component" value="Unassembled WGS sequence"/>
</dbReference>
<accession>A0A1G6CJK9</accession>
<dbReference type="InterPro" id="IPR029058">
    <property type="entry name" value="AB_hydrolase_fold"/>
</dbReference>
<evidence type="ECO:0000313" key="2">
    <source>
        <dbReference type="Proteomes" id="UP000199228"/>
    </source>
</evidence>
<reference evidence="1 2" key="1">
    <citation type="submission" date="2016-10" db="EMBL/GenBank/DDBJ databases">
        <authorList>
            <person name="de Groot N.N."/>
        </authorList>
    </citation>
    <scope>NUCLEOTIDE SEQUENCE [LARGE SCALE GENOMIC DNA]</scope>
    <source>
        <strain evidence="1 2">DSM 3217</strain>
    </source>
</reference>
<proteinExistence type="predicted"/>
<gene>
    <name evidence="1" type="ORF">SAMN02910417_02453</name>
</gene>
<dbReference type="EMBL" id="FMXR01000020">
    <property type="protein sequence ID" value="SDB32982.1"/>
    <property type="molecule type" value="Genomic_DNA"/>
</dbReference>
<sequence>MGERKHQVIQGVFTSQNITNDICQAMSIYVPERYLNPDGTINRSTQVAGYTAESAPVILANHSDGGHKDVPDGCRKGTYYNSILDELSKAINAFGFSQELFDTYTETENWLKRFDNGTYQITDLAGFIRGTGLKRNKPIPGFDRLKDEHIPTRNGLHMGPPGERRSHFFQRTWSCASRASRYL</sequence>
<evidence type="ECO:0000313" key="1">
    <source>
        <dbReference type="EMBL" id="SDB32982.1"/>
    </source>
</evidence>
<dbReference type="AlphaFoldDB" id="A0A1G6CJK9"/>
<organism evidence="1 2">
    <name type="scientific">Eubacterium oxidoreducens</name>
    <dbReference type="NCBI Taxonomy" id="1732"/>
    <lineage>
        <taxon>Bacteria</taxon>
        <taxon>Bacillati</taxon>
        <taxon>Bacillota</taxon>
        <taxon>Clostridia</taxon>
        <taxon>Eubacteriales</taxon>
        <taxon>Eubacteriaceae</taxon>
        <taxon>Eubacterium</taxon>
    </lineage>
</organism>
<keyword evidence="2" id="KW-1185">Reference proteome</keyword>